<reference evidence="1 2" key="1">
    <citation type="journal article" date="2021" name="Hortic Res">
        <title>High-quality reference genome and annotation aids understanding of berry development for evergreen blueberry (Vaccinium darrowii).</title>
        <authorList>
            <person name="Yu J."/>
            <person name="Hulse-Kemp A.M."/>
            <person name="Babiker E."/>
            <person name="Staton M."/>
        </authorList>
    </citation>
    <scope>NUCLEOTIDE SEQUENCE [LARGE SCALE GENOMIC DNA]</scope>
    <source>
        <strain evidence="2">cv. NJ 8807/NJ 8810</strain>
        <tissue evidence="1">Young leaf</tissue>
    </source>
</reference>
<evidence type="ECO:0000313" key="2">
    <source>
        <dbReference type="Proteomes" id="UP000828048"/>
    </source>
</evidence>
<protein>
    <submittedName>
        <fullName evidence="1">Uncharacterized protein</fullName>
    </submittedName>
</protein>
<dbReference type="Proteomes" id="UP000828048">
    <property type="component" value="Chromosome 2"/>
</dbReference>
<proteinExistence type="predicted"/>
<accession>A0ACB7X149</accession>
<evidence type="ECO:0000313" key="1">
    <source>
        <dbReference type="EMBL" id="KAH7834260.1"/>
    </source>
</evidence>
<keyword evidence="2" id="KW-1185">Reference proteome</keyword>
<dbReference type="EMBL" id="CM037152">
    <property type="protein sequence ID" value="KAH7834260.1"/>
    <property type="molecule type" value="Genomic_DNA"/>
</dbReference>
<gene>
    <name evidence="1" type="ORF">Vadar_014350</name>
</gene>
<sequence length="400" mass="44722">MDASSSSSQSLTFYDFLDRMRNPASLDLVRSIKSFIVSFSFSTANPENDGKRLQDFLLTMEASIRDHPLWDGASEEEIDSAIEGLEKYVMTKLFARTFASSHEDAKIDQEISEKIHLLQHFLKPEHLDIPEVFHNEASWLLAEKELQKINAFKAPREKLLCILSCCRVINNLLLNASMSENRVPGADDFLPVLIFVTIKANPPQLHSNLKFIQLFRRQEKLVSEAAYYFTNLVSAKTFICDLDAKSLSIDETEFEENMKRAKLAITGARMGPPRALHETAALVNPLARMCDKATQNELSPILDEIVGLASQSDPGPSQGMEGSETNISGGLPYPFMEAEAGELTIEDVEKLLGIYKDVVKKSSNGRMKNDYKFMTLGGCCYPFTETEAGELSQLTIEDVV</sequence>
<comment type="caution">
    <text evidence="1">The sequence shown here is derived from an EMBL/GenBank/DDBJ whole genome shotgun (WGS) entry which is preliminary data.</text>
</comment>
<name>A0ACB7X149_9ERIC</name>
<organism evidence="1 2">
    <name type="scientific">Vaccinium darrowii</name>
    <dbReference type="NCBI Taxonomy" id="229202"/>
    <lineage>
        <taxon>Eukaryota</taxon>
        <taxon>Viridiplantae</taxon>
        <taxon>Streptophyta</taxon>
        <taxon>Embryophyta</taxon>
        <taxon>Tracheophyta</taxon>
        <taxon>Spermatophyta</taxon>
        <taxon>Magnoliopsida</taxon>
        <taxon>eudicotyledons</taxon>
        <taxon>Gunneridae</taxon>
        <taxon>Pentapetalae</taxon>
        <taxon>asterids</taxon>
        <taxon>Ericales</taxon>
        <taxon>Ericaceae</taxon>
        <taxon>Vaccinioideae</taxon>
        <taxon>Vaccinieae</taxon>
        <taxon>Vaccinium</taxon>
    </lineage>
</organism>